<comment type="caution">
    <text evidence="1">The sequence shown here is derived from an EMBL/GenBank/DDBJ whole genome shotgun (WGS) entry which is preliminary data.</text>
</comment>
<protein>
    <submittedName>
        <fullName evidence="1">Uncharacterized protein</fullName>
    </submittedName>
</protein>
<dbReference type="Proteomes" id="UP000248689">
    <property type="component" value="Unassembled WGS sequence"/>
</dbReference>
<dbReference type="AlphaFoldDB" id="A0A328BWU1"/>
<name>A0A328BWU1_9PAST</name>
<proteinExistence type="predicted"/>
<keyword evidence="2" id="KW-1185">Reference proteome</keyword>
<organism evidence="1 2">
    <name type="scientific">Glaesserella australis</name>
    <dbReference type="NCBI Taxonomy" id="2094024"/>
    <lineage>
        <taxon>Bacteria</taxon>
        <taxon>Pseudomonadati</taxon>
        <taxon>Pseudomonadota</taxon>
        <taxon>Gammaproteobacteria</taxon>
        <taxon>Pasteurellales</taxon>
        <taxon>Pasteurellaceae</taxon>
        <taxon>Glaesserella</taxon>
    </lineage>
</organism>
<reference evidence="2" key="1">
    <citation type="submission" date="2018-02" db="EMBL/GenBank/DDBJ databases">
        <title>Glaesserella australis sp. nov., isolated from the lungs of pigs.</title>
        <authorList>
            <person name="Turni C."/>
            <person name="Christensen H."/>
        </authorList>
    </citation>
    <scope>NUCLEOTIDE SEQUENCE [LARGE SCALE GENOMIC DNA]</scope>
    <source>
        <strain evidence="2">HS4635</strain>
    </source>
</reference>
<sequence length="66" mass="7822">MRGEKLSPRVILSFVSLLYKSADFSVKKYTLNLKLKGIKMYIVVVEYKKHNHVILETLIFYNPLKY</sequence>
<evidence type="ECO:0000313" key="1">
    <source>
        <dbReference type="EMBL" id="RAL18191.1"/>
    </source>
</evidence>
<dbReference type="EMBL" id="PTPX01000018">
    <property type="protein sequence ID" value="RAL18191.1"/>
    <property type="molecule type" value="Genomic_DNA"/>
</dbReference>
<gene>
    <name evidence="1" type="ORF">C5N92_09950</name>
</gene>
<accession>A0A328BWU1</accession>
<evidence type="ECO:0000313" key="2">
    <source>
        <dbReference type="Proteomes" id="UP000248689"/>
    </source>
</evidence>